<feature type="transmembrane region" description="Helical" evidence="1">
    <location>
        <begin position="324"/>
        <end position="343"/>
    </location>
</feature>
<evidence type="ECO:0000313" key="5">
    <source>
        <dbReference type="Proteomes" id="UP001500067"/>
    </source>
</evidence>
<evidence type="ECO:0000259" key="3">
    <source>
        <dbReference type="Pfam" id="PF25221"/>
    </source>
</evidence>
<feature type="transmembrane region" description="Helical" evidence="1">
    <location>
        <begin position="300"/>
        <end position="318"/>
    </location>
</feature>
<proteinExistence type="predicted"/>
<keyword evidence="1" id="KW-1133">Transmembrane helix</keyword>
<feature type="domain" description="Lnb-like transmembrane" evidence="3">
    <location>
        <begin position="273"/>
        <end position="387"/>
    </location>
</feature>
<feature type="transmembrane region" description="Helical" evidence="1">
    <location>
        <begin position="373"/>
        <end position="390"/>
    </location>
</feature>
<dbReference type="EMBL" id="BAABFA010000015">
    <property type="protein sequence ID" value="GAA4467367.1"/>
    <property type="molecule type" value="Genomic_DNA"/>
</dbReference>
<protein>
    <submittedName>
        <fullName evidence="4">DUF4105 domain-containing protein</fullName>
    </submittedName>
</protein>
<reference evidence="5" key="1">
    <citation type="journal article" date="2019" name="Int. J. Syst. Evol. Microbiol.">
        <title>The Global Catalogue of Microorganisms (GCM) 10K type strain sequencing project: providing services to taxonomists for standard genome sequencing and annotation.</title>
        <authorList>
            <consortium name="The Broad Institute Genomics Platform"/>
            <consortium name="The Broad Institute Genome Sequencing Center for Infectious Disease"/>
            <person name="Wu L."/>
            <person name="Ma J."/>
        </authorList>
    </citation>
    <scope>NUCLEOTIDE SEQUENCE [LARGE SCALE GENOMIC DNA]</scope>
    <source>
        <strain evidence="5">JCM 32105</strain>
    </source>
</reference>
<dbReference type="Pfam" id="PF25221">
    <property type="entry name" value="5TMH_Lnb"/>
    <property type="match status" value="1"/>
</dbReference>
<dbReference type="InterPro" id="IPR057436">
    <property type="entry name" value="5TMH_Lnb"/>
</dbReference>
<gene>
    <name evidence="4" type="ORF">GCM10023093_23150</name>
</gene>
<feature type="transmembrane region" description="Helical" evidence="1">
    <location>
        <begin position="350"/>
        <end position="367"/>
    </location>
</feature>
<evidence type="ECO:0000259" key="2">
    <source>
        <dbReference type="Pfam" id="PF13387"/>
    </source>
</evidence>
<sequence>MLQRFLFLLVFVVSSQLYPARCYAVTDPDTSGENYAHLRISLLISGPSKEFWSAFGHGSIRVIDSARNNDEHDKIYNFGVLEPFPESIMHQFLTKRVKASFDSITYSELLQEYAFAGRRLTEYEFILTPQQKKMLIVYLRRKLDYNERYYDYDTFHDNCSTRILDLFRNVFGTAFVPGPSMPPGVKMTFRNVSVNRYCAPYGKYWFGLGLNLLYGRPADKIMQGYDGMFLSTYLQKGMTGATLAGKKICTGEGHDIFSETIDWSPGPNPPHWIAWMIAALVIVCYVFPRSAVPGRIMGGLVLLSISVLGCCILYTWWLDGEPAWTNNLNILWALPTHFLIPFLGRNARRWYACVALALLAVAVLASAMQVQYLPLFEVGPLLLALVWIYSNMYRKNTPGSAAAQ</sequence>
<keyword evidence="5" id="KW-1185">Reference proteome</keyword>
<dbReference type="RefSeq" id="WP_345083350.1">
    <property type="nucleotide sequence ID" value="NZ_BAABFA010000015.1"/>
</dbReference>
<dbReference type="Proteomes" id="UP001500067">
    <property type="component" value="Unassembled WGS sequence"/>
</dbReference>
<evidence type="ECO:0000313" key="4">
    <source>
        <dbReference type="EMBL" id="GAA4467367.1"/>
    </source>
</evidence>
<keyword evidence="1" id="KW-0472">Membrane</keyword>
<keyword evidence="1" id="KW-0812">Transmembrane</keyword>
<feature type="domain" description="Lnb N-terminal periplasmic" evidence="2">
    <location>
        <begin position="35"/>
        <end position="172"/>
    </location>
</feature>
<dbReference type="InterPro" id="IPR025178">
    <property type="entry name" value="Lnb_N"/>
</dbReference>
<feature type="transmembrane region" description="Helical" evidence="1">
    <location>
        <begin position="272"/>
        <end position="288"/>
    </location>
</feature>
<evidence type="ECO:0000256" key="1">
    <source>
        <dbReference type="SAM" id="Phobius"/>
    </source>
</evidence>
<accession>A0ABP8NL56</accession>
<dbReference type="Pfam" id="PF13387">
    <property type="entry name" value="Lnb_N"/>
    <property type="match status" value="1"/>
</dbReference>
<name>A0ABP8NL56_9BACT</name>
<organism evidence="4 5">
    <name type="scientific">Nemorincola caseinilytica</name>
    <dbReference type="NCBI Taxonomy" id="2054315"/>
    <lineage>
        <taxon>Bacteria</taxon>
        <taxon>Pseudomonadati</taxon>
        <taxon>Bacteroidota</taxon>
        <taxon>Chitinophagia</taxon>
        <taxon>Chitinophagales</taxon>
        <taxon>Chitinophagaceae</taxon>
        <taxon>Nemorincola</taxon>
    </lineage>
</organism>
<comment type="caution">
    <text evidence="4">The sequence shown here is derived from an EMBL/GenBank/DDBJ whole genome shotgun (WGS) entry which is preliminary data.</text>
</comment>